<dbReference type="KEGG" id="omr:OXIME_000498"/>
<sequence>MDDKTIDRRIWFLAFTRFIRALGRVSSFIFLPIILLEFYHLSFILIGIIQGFATLMMSLVQYNAGKWTDRVGRRFFLVVIPLPAAFFYLIMFFVIQDRLDLLYLIGAWYLTIIINALQYPAIQAAVADLTSISRRLSGYTYLRLMANLGAAAGPLIGGFLAVFGFQYIFLVASISTVVELVILYYSVSETYFPEKNTGKLVKEKFSFRLDRFFLLFTIVGLFLAFFTRQRGSTLTLYIFDFKNLPITYIGYIYALNGALVVITQLPILSFMNSHLTPMEWRGVGLIYYAAGFVITAFSGDLIFFLIVMSIMTIGEDFLAPTTQTIITTLSPADKRGTYIGMYNLVTSFGAFLGAIIGLFLLSYLSGELSEFWFIFASGTFLVAMIYLLMGKSYRRRTTVPEMTPGPGKS</sequence>
<keyword evidence="10" id="KW-1185">Reference proteome</keyword>
<dbReference type="AlphaFoldDB" id="A0AAX4NF43"/>
<evidence type="ECO:0000256" key="2">
    <source>
        <dbReference type="ARBA" id="ARBA00022448"/>
    </source>
</evidence>
<reference evidence="9 10" key="1">
    <citation type="submission" date="2023-09" db="EMBL/GenBank/DDBJ databases">
        <authorList>
            <person name="Golyshina O.V."/>
            <person name="Lunev E.A."/>
            <person name="Bargiela R."/>
            <person name="Gaines M.C."/>
            <person name="Daum B."/>
            <person name="Bale N.J."/>
            <person name="Koenen M."/>
            <person name="Sinninghe Damst J.S."/>
            <person name="Yakimov M."/>
            <person name="Golyshin P.N."/>
        </authorList>
    </citation>
    <scope>NUCLEOTIDE SEQUENCE [LARGE SCALE GENOMIC DNA]</scope>
    <source>
        <strain evidence="9 10">M1</strain>
    </source>
</reference>
<dbReference type="RefSeq" id="WP_393972235.1">
    <property type="nucleotide sequence ID" value="NZ_CP133772.1"/>
</dbReference>
<dbReference type="Gene3D" id="1.20.1250.20">
    <property type="entry name" value="MFS general substrate transporter like domains"/>
    <property type="match status" value="1"/>
</dbReference>
<evidence type="ECO:0000256" key="5">
    <source>
        <dbReference type="ARBA" id="ARBA00022989"/>
    </source>
</evidence>
<dbReference type="Pfam" id="PF07690">
    <property type="entry name" value="MFS_1"/>
    <property type="match status" value="1"/>
</dbReference>
<dbReference type="InterPro" id="IPR036259">
    <property type="entry name" value="MFS_trans_sf"/>
</dbReference>
<keyword evidence="4 7" id="KW-0812">Transmembrane</keyword>
<feature type="transmembrane region" description="Helical" evidence="7">
    <location>
        <begin position="140"/>
        <end position="161"/>
    </location>
</feature>
<feature type="transmembrane region" description="Helical" evidence="7">
    <location>
        <begin position="246"/>
        <end position="265"/>
    </location>
</feature>
<dbReference type="GO" id="GO:0005886">
    <property type="term" value="C:plasma membrane"/>
    <property type="evidence" value="ECO:0007669"/>
    <property type="project" value="UniProtKB-SubCell"/>
</dbReference>
<keyword evidence="5 7" id="KW-1133">Transmembrane helix</keyword>
<evidence type="ECO:0000256" key="1">
    <source>
        <dbReference type="ARBA" id="ARBA00004651"/>
    </source>
</evidence>
<evidence type="ECO:0000256" key="3">
    <source>
        <dbReference type="ARBA" id="ARBA00022475"/>
    </source>
</evidence>
<dbReference type="SUPFAM" id="SSF103473">
    <property type="entry name" value="MFS general substrate transporter"/>
    <property type="match status" value="1"/>
</dbReference>
<dbReference type="GeneID" id="95967225"/>
<protein>
    <submittedName>
        <fullName evidence="9">MFS transporter</fullName>
    </submittedName>
</protein>
<evidence type="ECO:0000256" key="4">
    <source>
        <dbReference type="ARBA" id="ARBA00022692"/>
    </source>
</evidence>
<feature type="transmembrane region" description="Helical" evidence="7">
    <location>
        <begin position="41"/>
        <end position="63"/>
    </location>
</feature>
<organism evidence="9 10">
    <name type="scientific">Oxyplasma meridianum</name>
    <dbReference type="NCBI Taxonomy" id="3073602"/>
    <lineage>
        <taxon>Archaea</taxon>
        <taxon>Methanobacteriati</taxon>
        <taxon>Thermoplasmatota</taxon>
        <taxon>Thermoplasmata</taxon>
        <taxon>Thermoplasmatales</taxon>
        <taxon>Thermoplasmataceae</taxon>
        <taxon>Oxyplasma</taxon>
    </lineage>
</organism>
<dbReference type="CDD" id="cd17329">
    <property type="entry name" value="MFS_MdtH_MDR_like"/>
    <property type="match status" value="1"/>
</dbReference>
<evidence type="ECO:0000256" key="7">
    <source>
        <dbReference type="SAM" id="Phobius"/>
    </source>
</evidence>
<feature type="domain" description="Major facilitator superfamily (MFS) profile" evidence="8">
    <location>
        <begin position="9"/>
        <end position="394"/>
    </location>
</feature>
<evidence type="ECO:0000259" key="8">
    <source>
        <dbReference type="PROSITE" id="PS50850"/>
    </source>
</evidence>
<feature type="transmembrane region" description="Helical" evidence="7">
    <location>
        <begin position="285"/>
        <end position="311"/>
    </location>
</feature>
<dbReference type="InterPro" id="IPR050171">
    <property type="entry name" value="MFS_Transporters"/>
</dbReference>
<feature type="transmembrane region" description="Helical" evidence="7">
    <location>
        <begin position="208"/>
        <end position="226"/>
    </location>
</feature>
<dbReference type="InterPro" id="IPR020846">
    <property type="entry name" value="MFS_dom"/>
</dbReference>
<evidence type="ECO:0000313" key="9">
    <source>
        <dbReference type="EMBL" id="WYX99952.1"/>
    </source>
</evidence>
<evidence type="ECO:0000313" key="10">
    <source>
        <dbReference type="Proteomes" id="UP001451606"/>
    </source>
</evidence>
<gene>
    <name evidence="9" type="ORF">OXIME_000498</name>
</gene>
<keyword evidence="6 7" id="KW-0472">Membrane</keyword>
<feature type="transmembrane region" description="Helical" evidence="7">
    <location>
        <begin position="371"/>
        <end position="389"/>
    </location>
</feature>
<feature type="transmembrane region" description="Helical" evidence="7">
    <location>
        <begin position="344"/>
        <end position="365"/>
    </location>
</feature>
<dbReference type="PANTHER" id="PTHR23517:SF2">
    <property type="entry name" value="MULTIDRUG RESISTANCE PROTEIN MDTH"/>
    <property type="match status" value="1"/>
</dbReference>
<keyword evidence="3" id="KW-1003">Cell membrane</keyword>
<dbReference type="InterPro" id="IPR011701">
    <property type="entry name" value="MFS"/>
</dbReference>
<accession>A0AAX4NF43</accession>
<dbReference type="GO" id="GO:0022857">
    <property type="term" value="F:transmembrane transporter activity"/>
    <property type="evidence" value="ECO:0007669"/>
    <property type="project" value="InterPro"/>
</dbReference>
<dbReference type="PROSITE" id="PS50850">
    <property type="entry name" value="MFS"/>
    <property type="match status" value="1"/>
</dbReference>
<dbReference type="PANTHER" id="PTHR23517">
    <property type="entry name" value="RESISTANCE PROTEIN MDTM, PUTATIVE-RELATED-RELATED"/>
    <property type="match status" value="1"/>
</dbReference>
<name>A0AAX4NF43_9ARCH</name>
<comment type="subcellular location">
    <subcellularLocation>
        <location evidence="1">Cell membrane</location>
        <topology evidence="1">Multi-pass membrane protein</topology>
    </subcellularLocation>
</comment>
<dbReference type="EMBL" id="CP133772">
    <property type="protein sequence ID" value="WYX99952.1"/>
    <property type="molecule type" value="Genomic_DNA"/>
</dbReference>
<feature type="transmembrane region" description="Helical" evidence="7">
    <location>
        <begin position="12"/>
        <end position="35"/>
    </location>
</feature>
<dbReference type="Proteomes" id="UP001451606">
    <property type="component" value="Chromosome"/>
</dbReference>
<feature type="transmembrane region" description="Helical" evidence="7">
    <location>
        <begin position="101"/>
        <end position="119"/>
    </location>
</feature>
<evidence type="ECO:0000256" key="6">
    <source>
        <dbReference type="ARBA" id="ARBA00023136"/>
    </source>
</evidence>
<feature type="transmembrane region" description="Helical" evidence="7">
    <location>
        <begin position="75"/>
        <end position="95"/>
    </location>
</feature>
<proteinExistence type="predicted"/>
<keyword evidence="2" id="KW-0813">Transport</keyword>